<dbReference type="GO" id="GO:0016491">
    <property type="term" value="F:oxidoreductase activity"/>
    <property type="evidence" value="ECO:0007669"/>
    <property type="project" value="UniProtKB-KW"/>
</dbReference>
<protein>
    <submittedName>
        <fullName evidence="2">Uncharacterized protein</fullName>
    </submittedName>
</protein>
<evidence type="ECO:0000256" key="1">
    <source>
        <dbReference type="ARBA" id="ARBA00023002"/>
    </source>
</evidence>
<reference evidence="2 3" key="1">
    <citation type="submission" date="2021-01" db="EMBL/GenBank/DDBJ databases">
        <title>Whole genome shotgun sequence of Catellatospora citrea NBRC 14495.</title>
        <authorList>
            <person name="Komaki H."/>
            <person name="Tamura T."/>
        </authorList>
    </citation>
    <scope>NUCLEOTIDE SEQUENCE [LARGE SCALE GENOMIC DNA]</scope>
    <source>
        <strain evidence="2 3">NBRC 14495</strain>
    </source>
</reference>
<dbReference type="InterPro" id="IPR029041">
    <property type="entry name" value="FAD-linked_oxidoreductase-like"/>
</dbReference>
<accession>A0A8J3P173</accession>
<dbReference type="GO" id="GO:0035999">
    <property type="term" value="P:tetrahydrofolate interconversion"/>
    <property type="evidence" value="ECO:0007669"/>
    <property type="project" value="UniProtKB-UniPathway"/>
</dbReference>
<comment type="caution">
    <text evidence="2">The sequence shown here is derived from an EMBL/GenBank/DDBJ whole genome shotgun (WGS) entry which is preliminary data.</text>
</comment>
<dbReference type="UniPathway" id="UPA00193"/>
<dbReference type="AlphaFoldDB" id="A0A8J3P173"/>
<evidence type="ECO:0000313" key="2">
    <source>
        <dbReference type="EMBL" id="GIF98090.1"/>
    </source>
</evidence>
<dbReference type="EMBL" id="BONH01000012">
    <property type="protein sequence ID" value="GIF98090.1"/>
    <property type="molecule type" value="Genomic_DNA"/>
</dbReference>
<name>A0A8J3P173_9ACTN</name>
<dbReference type="SUPFAM" id="SSF51730">
    <property type="entry name" value="FAD-linked oxidoreductase"/>
    <property type="match status" value="1"/>
</dbReference>
<dbReference type="RefSeq" id="WP_120322420.1">
    <property type="nucleotide sequence ID" value="NZ_BONH01000012.1"/>
</dbReference>
<proteinExistence type="predicted"/>
<dbReference type="Proteomes" id="UP000659904">
    <property type="component" value="Unassembled WGS sequence"/>
</dbReference>
<evidence type="ECO:0000313" key="3">
    <source>
        <dbReference type="Proteomes" id="UP000659904"/>
    </source>
</evidence>
<keyword evidence="1" id="KW-0560">Oxidoreductase</keyword>
<gene>
    <name evidence="2" type="ORF">Cci01nite_31840</name>
</gene>
<dbReference type="Gene3D" id="3.20.20.220">
    <property type="match status" value="1"/>
</dbReference>
<keyword evidence="3" id="KW-1185">Reference proteome</keyword>
<sequence>MSDDSVTARRSLRAMLEQAEDGVLLLGITPPRRSVSPEQAAQIAEVTLARLATVDLDGLILYDIDDESDRNPQERPFPYLPTMDPVSFHRDHLGSWELPSVIYRCVGKYTEPELADWLGEVDTDRVLGVFVGASSRDKGVRTGLTQAYALRDRVRADLPLGAVAITERYTRTGDEHLRMLTKQDRGASFFITQVVYDVDATKSLLSDYYYTCAQKGVAPRPVIFTLSVCGSLKTLSFLHWLGVNVPRWLENALRYSEDPLTESYRQCLVTARELAAFCRRLGVPFGFNVESVSIRKVEIEASVELAREVRALLKG</sequence>
<organism evidence="2 3">
    <name type="scientific">Catellatospora citrea</name>
    <dbReference type="NCBI Taxonomy" id="53366"/>
    <lineage>
        <taxon>Bacteria</taxon>
        <taxon>Bacillati</taxon>
        <taxon>Actinomycetota</taxon>
        <taxon>Actinomycetes</taxon>
        <taxon>Micromonosporales</taxon>
        <taxon>Micromonosporaceae</taxon>
        <taxon>Catellatospora</taxon>
    </lineage>
</organism>